<evidence type="ECO:0000256" key="5">
    <source>
        <dbReference type="ARBA" id="ARBA00023136"/>
    </source>
</evidence>
<evidence type="ECO:0000259" key="7">
    <source>
        <dbReference type="Pfam" id="PF02790"/>
    </source>
</evidence>
<keyword evidence="5" id="KW-0472">Membrane</keyword>
<gene>
    <name evidence="8" type="ORF">BOLSC28T60389H</name>
</gene>
<dbReference type="PANTHER" id="PTHR22888">
    <property type="entry name" value="CYTOCHROME C OXIDASE, SUBUNIT II"/>
    <property type="match status" value="1"/>
</dbReference>
<dbReference type="Pfam" id="PF02790">
    <property type="entry name" value="COX2_TM"/>
    <property type="match status" value="1"/>
</dbReference>
<dbReference type="InterPro" id="IPR036257">
    <property type="entry name" value="Cyt_c_oxidase_su2_TM_sf"/>
</dbReference>
<dbReference type="GO" id="GO:0004129">
    <property type="term" value="F:cytochrome-c oxidase activity"/>
    <property type="evidence" value="ECO:0007669"/>
    <property type="project" value="InterPro"/>
</dbReference>
<dbReference type="GO" id="GO:0016020">
    <property type="term" value="C:membrane"/>
    <property type="evidence" value="ECO:0007669"/>
    <property type="project" value="UniProtKB-SubCell"/>
</dbReference>
<accession>A0A3P6H111</accession>
<proteinExistence type="inferred from homology"/>
<evidence type="ECO:0000256" key="1">
    <source>
        <dbReference type="ARBA" id="ARBA00004141"/>
    </source>
</evidence>
<dbReference type="SUPFAM" id="SSF81464">
    <property type="entry name" value="Cytochrome c oxidase subunit II-like, transmembrane region"/>
    <property type="match status" value="1"/>
</dbReference>
<dbReference type="PANTHER" id="PTHR22888:SF9">
    <property type="entry name" value="CYTOCHROME C OXIDASE SUBUNIT 2"/>
    <property type="match status" value="1"/>
</dbReference>
<keyword evidence="6" id="KW-0732">Signal</keyword>
<dbReference type="AlphaFoldDB" id="A0A3P6H111"/>
<name>A0A3P6H111_BRAOL</name>
<dbReference type="Gene3D" id="1.10.287.90">
    <property type="match status" value="1"/>
</dbReference>
<reference evidence="8" key="1">
    <citation type="submission" date="2018-11" db="EMBL/GenBank/DDBJ databases">
        <authorList>
            <consortium name="Genoscope - CEA"/>
            <person name="William W."/>
        </authorList>
    </citation>
    <scope>NUCLEOTIDE SEQUENCE</scope>
</reference>
<keyword evidence="4" id="KW-1133">Transmembrane helix</keyword>
<evidence type="ECO:0000256" key="4">
    <source>
        <dbReference type="ARBA" id="ARBA00022989"/>
    </source>
</evidence>
<comment type="similarity">
    <text evidence="2">Belongs to the cytochrome c oxidase subunit 2 family.</text>
</comment>
<feature type="chain" id="PRO_5017970501" description="Cytochrome oxidase subunit II transmembrane region profile domain-containing protein" evidence="6">
    <location>
        <begin position="17"/>
        <end position="47"/>
    </location>
</feature>
<evidence type="ECO:0000313" key="8">
    <source>
        <dbReference type="EMBL" id="VDD65161.1"/>
    </source>
</evidence>
<dbReference type="InterPro" id="IPR011759">
    <property type="entry name" value="Cyt_c_oxidase_su2_TM_dom"/>
</dbReference>
<evidence type="ECO:0000256" key="3">
    <source>
        <dbReference type="ARBA" id="ARBA00022692"/>
    </source>
</evidence>
<sequence length="47" mass="5305">MIVLKWLFLTISPCDAAEPWQLGSQDAATPIMQGIIDLHHDIFFSSF</sequence>
<feature type="domain" description="Cytochrome oxidase subunit II transmembrane region profile" evidence="7">
    <location>
        <begin position="17"/>
        <end position="44"/>
    </location>
</feature>
<organism evidence="8">
    <name type="scientific">Brassica oleracea</name>
    <name type="common">Wild cabbage</name>
    <dbReference type="NCBI Taxonomy" id="3712"/>
    <lineage>
        <taxon>Eukaryota</taxon>
        <taxon>Viridiplantae</taxon>
        <taxon>Streptophyta</taxon>
        <taxon>Embryophyta</taxon>
        <taxon>Tracheophyta</taxon>
        <taxon>Spermatophyta</taxon>
        <taxon>Magnoliopsida</taxon>
        <taxon>eudicotyledons</taxon>
        <taxon>Gunneridae</taxon>
        <taxon>Pentapetalae</taxon>
        <taxon>rosids</taxon>
        <taxon>malvids</taxon>
        <taxon>Brassicales</taxon>
        <taxon>Brassicaceae</taxon>
        <taxon>Brassiceae</taxon>
        <taxon>Brassica</taxon>
    </lineage>
</organism>
<dbReference type="InterPro" id="IPR045187">
    <property type="entry name" value="CcO_II"/>
</dbReference>
<evidence type="ECO:0000256" key="2">
    <source>
        <dbReference type="ARBA" id="ARBA00007866"/>
    </source>
</evidence>
<protein>
    <recommendedName>
        <fullName evidence="7">Cytochrome oxidase subunit II transmembrane region profile domain-containing protein</fullName>
    </recommendedName>
</protein>
<comment type="subcellular location">
    <subcellularLocation>
        <location evidence="1">Membrane</location>
        <topology evidence="1">Multi-pass membrane protein</topology>
    </subcellularLocation>
</comment>
<dbReference type="GO" id="GO:0042773">
    <property type="term" value="P:ATP synthesis coupled electron transport"/>
    <property type="evidence" value="ECO:0007669"/>
    <property type="project" value="TreeGrafter"/>
</dbReference>
<feature type="signal peptide" evidence="6">
    <location>
        <begin position="1"/>
        <end position="16"/>
    </location>
</feature>
<evidence type="ECO:0000256" key="6">
    <source>
        <dbReference type="SAM" id="SignalP"/>
    </source>
</evidence>
<dbReference type="EMBL" id="LR031888">
    <property type="protein sequence ID" value="VDD65161.1"/>
    <property type="molecule type" value="Genomic_DNA"/>
</dbReference>
<keyword evidence="3" id="KW-0812">Transmembrane</keyword>